<dbReference type="EMBL" id="CATNWA010014490">
    <property type="protein sequence ID" value="CAI9572368.1"/>
    <property type="molecule type" value="Genomic_DNA"/>
</dbReference>
<sequence length="44" mass="4632">PFICLCALSESAQSCDSVPAVSSGHSGIPIVRRDLCARSRSCDH</sequence>
<keyword evidence="2" id="KW-1185">Reference proteome</keyword>
<dbReference type="Proteomes" id="UP001162483">
    <property type="component" value="Unassembled WGS sequence"/>
</dbReference>
<evidence type="ECO:0000313" key="2">
    <source>
        <dbReference type="Proteomes" id="UP001162483"/>
    </source>
</evidence>
<evidence type="ECO:0000313" key="1">
    <source>
        <dbReference type="EMBL" id="CAI9572368.1"/>
    </source>
</evidence>
<name>A0ABN9DJA1_9NEOB</name>
<organism evidence="1 2">
    <name type="scientific">Staurois parvus</name>
    <dbReference type="NCBI Taxonomy" id="386267"/>
    <lineage>
        <taxon>Eukaryota</taxon>
        <taxon>Metazoa</taxon>
        <taxon>Chordata</taxon>
        <taxon>Craniata</taxon>
        <taxon>Vertebrata</taxon>
        <taxon>Euteleostomi</taxon>
        <taxon>Amphibia</taxon>
        <taxon>Batrachia</taxon>
        <taxon>Anura</taxon>
        <taxon>Neobatrachia</taxon>
        <taxon>Ranoidea</taxon>
        <taxon>Ranidae</taxon>
        <taxon>Staurois</taxon>
    </lineage>
</organism>
<protein>
    <submittedName>
        <fullName evidence="1">Uncharacterized protein</fullName>
    </submittedName>
</protein>
<gene>
    <name evidence="1" type="ORF">SPARVUS_LOCUS7433262</name>
</gene>
<reference evidence="1" key="1">
    <citation type="submission" date="2023-05" db="EMBL/GenBank/DDBJ databases">
        <authorList>
            <person name="Stuckert A."/>
        </authorList>
    </citation>
    <scope>NUCLEOTIDE SEQUENCE</scope>
</reference>
<proteinExistence type="predicted"/>
<accession>A0ABN9DJA1</accession>
<comment type="caution">
    <text evidence="1">The sequence shown here is derived from an EMBL/GenBank/DDBJ whole genome shotgun (WGS) entry which is preliminary data.</text>
</comment>
<feature type="non-terminal residue" evidence="1">
    <location>
        <position position="1"/>
    </location>
</feature>